<reference evidence="3 4" key="1">
    <citation type="submission" date="2019-09" db="EMBL/GenBank/DDBJ databases">
        <authorList>
            <person name="Chen X.-Y."/>
        </authorList>
    </citation>
    <scope>NUCLEOTIDE SEQUENCE [LARGE SCALE GENOMIC DNA]</scope>
    <source>
        <strain evidence="3 4">NY5</strain>
    </source>
</reference>
<feature type="region of interest" description="Disordered" evidence="1">
    <location>
        <begin position="101"/>
        <end position="131"/>
    </location>
</feature>
<dbReference type="EMBL" id="VTUX01000010">
    <property type="protein sequence ID" value="KAA1188332.1"/>
    <property type="molecule type" value="Genomic_DNA"/>
</dbReference>
<protein>
    <submittedName>
        <fullName evidence="3">DUF4124 domain-containing protein</fullName>
    </submittedName>
</protein>
<evidence type="ECO:0000313" key="3">
    <source>
        <dbReference type="EMBL" id="KAA1188332.1"/>
    </source>
</evidence>
<proteinExistence type="predicted"/>
<evidence type="ECO:0000256" key="1">
    <source>
        <dbReference type="SAM" id="MobiDB-lite"/>
    </source>
</evidence>
<comment type="caution">
    <text evidence="3">The sequence shown here is derived from an EMBL/GenBank/DDBJ whole genome shotgun (WGS) entry which is preliminary data.</text>
</comment>
<organism evidence="3 4">
    <name type="scientific">Pseudohalioglobus sediminis</name>
    <dbReference type="NCBI Taxonomy" id="2606449"/>
    <lineage>
        <taxon>Bacteria</taxon>
        <taxon>Pseudomonadati</taxon>
        <taxon>Pseudomonadota</taxon>
        <taxon>Gammaproteobacteria</taxon>
        <taxon>Cellvibrionales</taxon>
        <taxon>Halieaceae</taxon>
        <taxon>Pseudohalioglobus</taxon>
    </lineage>
</organism>
<feature type="domain" description="DUF4124" evidence="2">
    <location>
        <begin position="47"/>
        <end position="88"/>
    </location>
</feature>
<accession>A0A5B0WMX7</accession>
<dbReference type="Proteomes" id="UP000323708">
    <property type="component" value="Unassembled WGS sequence"/>
</dbReference>
<keyword evidence="4" id="KW-1185">Reference proteome</keyword>
<sequence>MRSALPSDRTTLRLLKRTANDDSSGVMPMIHKRACMSVLGACLLALATLGAAAAEAGTTHYRWINERGYPVHSDRPPPEGIDYEVITTGSGLKRVVPAEEGAVPPEVNPSVGNEFEPVDEDEASRSRKNPELCQRARSNLEALTTKSTVIMKDDQGDDRVLTAEEIASETRKAEALVEFYCP</sequence>
<evidence type="ECO:0000259" key="2">
    <source>
        <dbReference type="Pfam" id="PF13511"/>
    </source>
</evidence>
<dbReference type="AlphaFoldDB" id="A0A5B0WMX7"/>
<dbReference type="Pfam" id="PF13511">
    <property type="entry name" value="DUF4124"/>
    <property type="match status" value="1"/>
</dbReference>
<evidence type="ECO:0000313" key="4">
    <source>
        <dbReference type="Proteomes" id="UP000323708"/>
    </source>
</evidence>
<name>A0A5B0WMX7_9GAMM</name>
<gene>
    <name evidence="3" type="ORF">F0M18_17675</name>
</gene>
<dbReference type="InterPro" id="IPR025392">
    <property type="entry name" value="DUF4124"/>
</dbReference>